<reference evidence="1" key="1">
    <citation type="journal article" date="2014" name="Int. J. Syst. Evol. Microbiol.">
        <title>Complete genome sequence of Corynebacterium casei LMG S-19264T (=DSM 44701T), isolated from a smear-ripened cheese.</title>
        <authorList>
            <consortium name="US DOE Joint Genome Institute (JGI-PGF)"/>
            <person name="Walter F."/>
            <person name="Albersmeier A."/>
            <person name="Kalinowski J."/>
            <person name="Ruckert C."/>
        </authorList>
    </citation>
    <scope>NUCLEOTIDE SEQUENCE</scope>
    <source>
        <strain evidence="1">KCTC 42249</strain>
    </source>
</reference>
<evidence type="ECO:0008006" key="3">
    <source>
        <dbReference type="Google" id="ProtNLM"/>
    </source>
</evidence>
<dbReference type="EMBL" id="BMZQ01000002">
    <property type="protein sequence ID" value="GHD16796.1"/>
    <property type="molecule type" value="Genomic_DNA"/>
</dbReference>
<evidence type="ECO:0000313" key="1">
    <source>
        <dbReference type="EMBL" id="GHD16796.1"/>
    </source>
</evidence>
<evidence type="ECO:0000313" key="2">
    <source>
        <dbReference type="Proteomes" id="UP000630142"/>
    </source>
</evidence>
<accession>A0A8J3DZC7</accession>
<organism evidence="1 2">
    <name type="scientific">Tianweitania populi</name>
    <dbReference type="NCBI Taxonomy" id="1607949"/>
    <lineage>
        <taxon>Bacteria</taxon>
        <taxon>Pseudomonadati</taxon>
        <taxon>Pseudomonadota</taxon>
        <taxon>Alphaproteobacteria</taxon>
        <taxon>Hyphomicrobiales</taxon>
        <taxon>Phyllobacteriaceae</taxon>
        <taxon>Tianweitania</taxon>
    </lineage>
</organism>
<protein>
    <recommendedName>
        <fullName evidence="3">Anti-sigma factor NepR domain-containing protein</fullName>
    </recommendedName>
</protein>
<dbReference type="Proteomes" id="UP000630142">
    <property type="component" value="Unassembled WGS sequence"/>
</dbReference>
<comment type="caution">
    <text evidence="1">The sequence shown here is derived from an EMBL/GenBank/DDBJ whole genome shotgun (WGS) entry which is preliminary data.</text>
</comment>
<name>A0A8J3DZC7_9HYPH</name>
<reference evidence="1" key="2">
    <citation type="submission" date="2020-09" db="EMBL/GenBank/DDBJ databases">
        <authorList>
            <person name="Sun Q."/>
            <person name="Kim S."/>
        </authorList>
    </citation>
    <scope>NUCLEOTIDE SEQUENCE</scope>
    <source>
        <strain evidence="1">KCTC 42249</strain>
    </source>
</reference>
<keyword evidence="2" id="KW-1185">Reference proteome</keyword>
<sequence>MMTQANTKKGVEVAGAANLRRQIRTETNSRFLHNLPAFKTERTLPDDLEVLLDRLDQADRMRRLS</sequence>
<dbReference type="AlphaFoldDB" id="A0A8J3DZC7"/>
<dbReference type="RefSeq" id="WP_189504359.1">
    <property type="nucleotide sequence ID" value="NZ_BMZQ01000002.1"/>
</dbReference>
<gene>
    <name evidence="1" type="ORF">GCM10016234_25290</name>
</gene>
<proteinExistence type="predicted"/>